<feature type="non-terminal residue" evidence="1">
    <location>
        <position position="349"/>
    </location>
</feature>
<evidence type="ECO:0000313" key="1">
    <source>
        <dbReference type="EMBL" id="CAG8668938.1"/>
    </source>
</evidence>
<comment type="caution">
    <text evidence="1">The sequence shown here is derived from an EMBL/GenBank/DDBJ whole genome shotgun (WGS) entry which is preliminary data.</text>
</comment>
<organism evidence="1 2">
    <name type="scientific">Cetraspora pellucida</name>
    <dbReference type="NCBI Taxonomy" id="1433469"/>
    <lineage>
        <taxon>Eukaryota</taxon>
        <taxon>Fungi</taxon>
        <taxon>Fungi incertae sedis</taxon>
        <taxon>Mucoromycota</taxon>
        <taxon>Glomeromycotina</taxon>
        <taxon>Glomeromycetes</taxon>
        <taxon>Diversisporales</taxon>
        <taxon>Gigasporaceae</taxon>
        <taxon>Cetraspora</taxon>
    </lineage>
</organism>
<proteinExistence type="predicted"/>
<keyword evidence="2" id="KW-1185">Reference proteome</keyword>
<name>A0ACA9NUC0_9GLOM</name>
<dbReference type="Proteomes" id="UP000789366">
    <property type="component" value="Unassembled WGS sequence"/>
</dbReference>
<sequence>MFKAREFSKLSKFKQRDILQELKSSLDDFKVDQEYYLRPSPQLYHHLLVKVEHDFINPGFEFFKSLRRIFVCNILWKPKEIESFFIALERCGKHNPAEISQRVGTKSVPQVMMLIELFEHELNLAKACEAICPVNYADIPSAREMSNDWLKFEKIQAEMIQDRINKIETKMTFGKNMQPISQWDEKKLELFELENILKLIRKYTTEDILVNRASILMLYYVLQNWLQEYDVYQALQISVYKFSKIHNPDDTDEDGNFTSDDLTDDDFTDEIEEFQDTKDVANNKMIDYDNNIELKEQKLDELYEKAFLRLVNSTDTESTKISNEIENLEVLLDADLKRYNGIFDELSDE</sequence>
<evidence type="ECO:0000313" key="2">
    <source>
        <dbReference type="Proteomes" id="UP000789366"/>
    </source>
</evidence>
<accession>A0ACA9NUC0</accession>
<reference evidence="1" key="1">
    <citation type="submission" date="2021-06" db="EMBL/GenBank/DDBJ databases">
        <authorList>
            <person name="Kallberg Y."/>
            <person name="Tangrot J."/>
            <person name="Rosling A."/>
        </authorList>
    </citation>
    <scope>NUCLEOTIDE SEQUENCE</scope>
    <source>
        <strain evidence="1">28 12/20/2015</strain>
    </source>
</reference>
<protein>
    <submittedName>
        <fullName evidence="1">2270_t:CDS:1</fullName>
    </submittedName>
</protein>
<gene>
    <name evidence="1" type="ORF">SPELUC_LOCUS9572</name>
</gene>
<dbReference type="EMBL" id="CAJVPW010016306">
    <property type="protein sequence ID" value="CAG8668938.1"/>
    <property type="molecule type" value="Genomic_DNA"/>
</dbReference>